<dbReference type="VEuPathDB" id="VectorBase:ADAR2_012139"/>
<sequence length="90" mass="10031">MRAIFALLVLAIFAFFGSALSQAVQAQGSQTCRKEESYHRCGSGCERTCLNQKKWNDPCEKPCIDGCFCNEGFLRDAAGDCIRSWLCPKE</sequence>
<dbReference type="SUPFAM" id="SSF57567">
    <property type="entry name" value="Serine protease inhibitors"/>
    <property type="match status" value="1"/>
</dbReference>
<dbReference type="InterPro" id="IPR002919">
    <property type="entry name" value="TIL_dom"/>
</dbReference>
<name>A0A2M4DM06_ANODA</name>
<proteinExistence type="predicted"/>
<feature type="domain" description="TIL" evidence="2">
    <location>
        <begin position="32"/>
        <end position="87"/>
    </location>
</feature>
<accession>A0A2M4DM06</accession>
<organism evidence="3">
    <name type="scientific">Anopheles darlingi</name>
    <name type="common">Mosquito</name>
    <dbReference type="NCBI Taxonomy" id="43151"/>
    <lineage>
        <taxon>Eukaryota</taxon>
        <taxon>Metazoa</taxon>
        <taxon>Ecdysozoa</taxon>
        <taxon>Arthropoda</taxon>
        <taxon>Hexapoda</taxon>
        <taxon>Insecta</taxon>
        <taxon>Pterygota</taxon>
        <taxon>Neoptera</taxon>
        <taxon>Endopterygota</taxon>
        <taxon>Diptera</taxon>
        <taxon>Nematocera</taxon>
        <taxon>Culicoidea</taxon>
        <taxon>Culicidae</taxon>
        <taxon>Anophelinae</taxon>
        <taxon>Anopheles</taxon>
    </lineage>
</organism>
<evidence type="ECO:0000313" key="3">
    <source>
        <dbReference type="EMBL" id="MBW78569.1"/>
    </source>
</evidence>
<dbReference type="Pfam" id="PF01826">
    <property type="entry name" value="TIL"/>
    <property type="match status" value="1"/>
</dbReference>
<dbReference type="InterPro" id="IPR036084">
    <property type="entry name" value="Ser_inhib-like_sf"/>
</dbReference>
<feature type="signal peptide" evidence="1">
    <location>
        <begin position="1"/>
        <end position="21"/>
    </location>
</feature>
<evidence type="ECO:0000259" key="2">
    <source>
        <dbReference type="Pfam" id="PF01826"/>
    </source>
</evidence>
<feature type="chain" id="PRO_5014805201" evidence="1">
    <location>
        <begin position="22"/>
        <end position="90"/>
    </location>
</feature>
<dbReference type="AlphaFoldDB" id="A0A2M4DM06"/>
<protein>
    <submittedName>
        <fullName evidence="3">Putative salivary secreted serine protease inhibitor</fullName>
    </submittedName>
</protein>
<keyword evidence="1" id="KW-0732">Signal</keyword>
<evidence type="ECO:0000256" key="1">
    <source>
        <dbReference type="SAM" id="SignalP"/>
    </source>
</evidence>
<dbReference type="Gene3D" id="2.10.25.10">
    <property type="entry name" value="Laminin"/>
    <property type="match status" value="1"/>
</dbReference>
<reference evidence="3" key="1">
    <citation type="submission" date="2018-01" db="EMBL/GenBank/DDBJ databases">
        <title>An insight into the sialome of Amazonian anophelines.</title>
        <authorList>
            <person name="Ribeiro J.M."/>
            <person name="Scarpassa V."/>
            <person name="Calvo E."/>
        </authorList>
    </citation>
    <scope>NUCLEOTIDE SEQUENCE</scope>
</reference>
<dbReference type="EMBL" id="GGFL01014391">
    <property type="protein sequence ID" value="MBW78569.1"/>
    <property type="molecule type" value="Transcribed_RNA"/>
</dbReference>
<dbReference type="CDD" id="cd19941">
    <property type="entry name" value="TIL"/>
    <property type="match status" value="1"/>
</dbReference>